<keyword evidence="2" id="KW-1185">Reference proteome</keyword>
<evidence type="ECO:0000313" key="1">
    <source>
        <dbReference type="EMBL" id="GKX68648.1"/>
    </source>
</evidence>
<protein>
    <submittedName>
        <fullName evidence="1">XRE family transcriptional regulator</fullName>
    </submittedName>
</protein>
<gene>
    <name evidence="1" type="ORF">rsdtw13_39060</name>
</gene>
<name>A0ACB5RHW5_9CLOT</name>
<sequence length="226" mass="25467">MSRVGEKIKDARIKANITQKILAKKLGVAEKYINDVELGRKIINESFIQKVEKALNVSLNDVSMVATDEDLQKEKEELKISVHEKKQKNVEVDDVWNQAFASVLKNVPVYDSSLKKVLGSRQLAINLNKIEGIPQDKAFYVKVDNDDMIGYRIQSEDLVLCGHVKEFDTTGIYLLELNGEVVIRQLKRLDSAKALILSNKGTVKTETANFKEIKVLAKAVKIEINL</sequence>
<evidence type="ECO:0000313" key="2">
    <source>
        <dbReference type="Proteomes" id="UP001058074"/>
    </source>
</evidence>
<organism evidence="1 2">
    <name type="scientific">Inconstantimicrobium mannanitabidum</name>
    <dbReference type="NCBI Taxonomy" id="1604901"/>
    <lineage>
        <taxon>Bacteria</taxon>
        <taxon>Bacillati</taxon>
        <taxon>Bacillota</taxon>
        <taxon>Clostridia</taxon>
        <taxon>Eubacteriales</taxon>
        <taxon>Clostridiaceae</taxon>
        <taxon>Inconstantimicrobium</taxon>
    </lineage>
</organism>
<dbReference type="EMBL" id="BROD01000001">
    <property type="protein sequence ID" value="GKX68648.1"/>
    <property type="molecule type" value="Genomic_DNA"/>
</dbReference>
<accession>A0ACB5RHW5</accession>
<reference evidence="1" key="1">
    <citation type="journal article" date="2025" name="Int. J. Syst. Evol. Microbiol.">
        <title>Inconstantimicrobium mannanitabidum sp. nov., a novel member of the family Clostridiaceae isolated from anoxic soil under the treatment of reductive soil disinfestation.</title>
        <authorList>
            <person name="Ueki A."/>
            <person name="Tonouchi A."/>
            <person name="Honma S."/>
            <person name="Kaku N."/>
            <person name="Ueki K."/>
        </authorList>
    </citation>
    <scope>NUCLEOTIDE SEQUENCE</scope>
    <source>
        <strain evidence="1">TW13</strain>
    </source>
</reference>
<comment type="caution">
    <text evidence="1">The sequence shown here is derived from an EMBL/GenBank/DDBJ whole genome shotgun (WGS) entry which is preliminary data.</text>
</comment>
<proteinExistence type="predicted"/>
<dbReference type="Proteomes" id="UP001058074">
    <property type="component" value="Unassembled WGS sequence"/>
</dbReference>